<name>A0AAV4TK59_CAEEX</name>
<evidence type="ECO:0000313" key="2">
    <source>
        <dbReference type="Proteomes" id="UP001054945"/>
    </source>
</evidence>
<accession>A0AAV4TK59</accession>
<dbReference type="AlphaFoldDB" id="A0AAV4TK59"/>
<keyword evidence="2" id="KW-1185">Reference proteome</keyword>
<dbReference type="EMBL" id="BPLR01011324">
    <property type="protein sequence ID" value="GIY45821.1"/>
    <property type="molecule type" value="Genomic_DNA"/>
</dbReference>
<dbReference type="Proteomes" id="UP001054945">
    <property type="component" value="Unassembled WGS sequence"/>
</dbReference>
<evidence type="ECO:0000313" key="1">
    <source>
        <dbReference type="EMBL" id="GIY45821.1"/>
    </source>
</evidence>
<evidence type="ECO:0008006" key="3">
    <source>
        <dbReference type="Google" id="ProtNLM"/>
    </source>
</evidence>
<gene>
    <name evidence="1" type="ORF">CEXT_596401</name>
</gene>
<reference evidence="1 2" key="1">
    <citation type="submission" date="2021-06" db="EMBL/GenBank/DDBJ databases">
        <title>Caerostris extrusa draft genome.</title>
        <authorList>
            <person name="Kono N."/>
            <person name="Arakawa K."/>
        </authorList>
    </citation>
    <scope>NUCLEOTIDE SEQUENCE [LARGE SCALE GENOMIC DNA]</scope>
</reference>
<proteinExistence type="predicted"/>
<protein>
    <recommendedName>
        <fullName evidence="3">Reverse transcriptase</fullName>
    </recommendedName>
</protein>
<organism evidence="1 2">
    <name type="scientific">Caerostris extrusa</name>
    <name type="common">Bark spider</name>
    <name type="synonym">Caerostris bankana</name>
    <dbReference type="NCBI Taxonomy" id="172846"/>
    <lineage>
        <taxon>Eukaryota</taxon>
        <taxon>Metazoa</taxon>
        <taxon>Ecdysozoa</taxon>
        <taxon>Arthropoda</taxon>
        <taxon>Chelicerata</taxon>
        <taxon>Arachnida</taxon>
        <taxon>Araneae</taxon>
        <taxon>Araneomorphae</taxon>
        <taxon>Entelegynae</taxon>
        <taxon>Araneoidea</taxon>
        <taxon>Araneidae</taxon>
        <taxon>Caerostris</taxon>
    </lineage>
</organism>
<sequence>MGWEKRQKFKVIWRPEDFNKPLNWWLICLLERRLQGIGVLKCRIFRKGLNSDLRKMCLQAMNSNLMGREDGFGSVWPISLILNRCRKQSCKKAADTLCCCLMSKDHSAGLNSTLSVYEVGKWPPDPLMA</sequence>
<comment type="caution">
    <text evidence="1">The sequence shown here is derived from an EMBL/GenBank/DDBJ whole genome shotgun (WGS) entry which is preliminary data.</text>
</comment>